<feature type="transmembrane region" description="Helical" evidence="7">
    <location>
        <begin position="50"/>
        <end position="69"/>
    </location>
</feature>
<evidence type="ECO:0000256" key="7">
    <source>
        <dbReference type="SAM" id="Phobius"/>
    </source>
</evidence>
<comment type="caution">
    <text evidence="8">The sequence shown here is derived from an EMBL/GenBank/DDBJ whole genome shotgun (WGS) entry which is preliminary data.</text>
</comment>
<evidence type="ECO:0000256" key="4">
    <source>
        <dbReference type="ARBA" id="ARBA00022692"/>
    </source>
</evidence>
<proteinExistence type="inferred from homology"/>
<feature type="transmembrane region" description="Helical" evidence="7">
    <location>
        <begin position="291"/>
        <end position="311"/>
    </location>
</feature>
<dbReference type="PANTHER" id="PTHR34856:SF2">
    <property type="entry name" value="PROTEIN NRFD"/>
    <property type="match status" value="1"/>
</dbReference>
<keyword evidence="6 7" id="KW-0472">Membrane</keyword>
<keyword evidence="5 7" id="KW-1133">Transmembrane helix</keyword>
<dbReference type="GO" id="GO:0005886">
    <property type="term" value="C:plasma membrane"/>
    <property type="evidence" value="ECO:0007669"/>
    <property type="project" value="UniProtKB-SubCell"/>
</dbReference>
<evidence type="ECO:0000256" key="5">
    <source>
        <dbReference type="ARBA" id="ARBA00022989"/>
    </source>
</evidence>
<comment type="similarity">
    <text evidence="2">Belongs to the NrfD family.</text>
</comment>
<dbReference type="PANTHER" id="PTHR34856">
    <property type="entry name" value="PROTEIN NRFD"/>
    <property type="match status" value="1"/>
</dbReference>
<evidence type="ECO:0000256" key="2">
    <source>
        <dbReference type="ARBA" id="ARBA00008929"/>
    </source>
</evidence>
<evidence type="ECO:0000256" key="3">
    <source>
        <dbReference type="ARBA" id="ARBA00022475"/>
    </source>
</evidence>
<dbReference type="InterPro" id="IPR005614">
    <property type="entry name" value="NrfD-like"/>
</dbReference>
<comment type="subcellular location">
    <subcellularLocation>
        <location evidence="1">Cell membrane</location>
        <topology evidence="1">Multi-pass membrane protein</topology>
    </subcellularLocation>
</comment>
<protein>
    <submittedName>
        <fullName evidence="8">Polysulfide reductase</fullName>
    </submittedName>
</protein>
<dbReference type="Pfam" id="PF03916">
    <property type="entry name" value="NrfD"/>
    <property type="match status" value="1"/>
</dbReference>
<feature type="transmembrane region" description="Helical" evidence="7">
    <location>
        <begin position="176"/>
        <end position="197"/>
    </location>
</feature>
<feature type="transmembrane region" description="Helical" evidence="7">
    <location>
        <begin position="15"/>
        <end position="38"/>
    </location>
</feature>
<evidence type="ECO:0000256" key="1">
    <source>
        <dbReference type="ARBA" id="ARBA00004651"/>
    </source>
</evidence>
<evidence type="ECO:0000313" key="8">
    <source>
        <dbReference type="EMBL" id="TMI80466.1"/>
    </source>
</evidence>
<dbReference type="Proteomes" id="UP000318093">
    <property type="component" value="Unassembled WGS sequence"/>
</dbReference>
<feature type="transmembrane region" description="Helical" evidence="7">
    <location>
        <begin position="217"/>
        <end position="237"/>
    </location>
</feature>
<dbReference type="AlphaFoldDB" id="A0A537JBK7"/>
<dbReference type="Gene3D" id="1.20.1630.10">
    <property type="entry name" value="Formate dehydrogenase/DMSO reductase domain"/>
    <property type="match status" value="1"/>
</dbReference>
<keyword evidence="4 7" id="KW-0812">Transmembrane</keyword>
<reference evidence="8 9" key="1">
    <citation type="journal article" date="2019" name="Nat. Microbiol.">
        <title>Mediterranean grassland soil C-N compound turnover is dependent on rainfall and depth, and is mediated by genomically divergent microorganisms.</title>
        <authorList>
            <person name="Diamond S."/>
            <person name="Andeer P.F."/>
            <person name="Li Z."/>
            <person name="Crits-Christoph A."/>
            <person name="Burstein D."/>
            <person name="Anantharaman K."/>
            <person name="Lane K.R."/>
            <person name="Thomas B.C."/>
            <person name="Pan C."/>
            <person name="Northen T.R."/>
            <person name="Banfield J.F."/>
        </authorList>
    </citation>
    <scope>NUCLEOTIDE SEQUENCE [LARGE SCALE GENOMIC DNA]</scope>
    <source>
        <strain evidence="8">NP_6</strain>
    </source>
</reference>
<feature type="transmembrane region" description="Helical" evidence="7">
    <location>
        <begin position="249"/>
        <end position="270"/>
    </location>
</feature>
<dbReference type="EMBL" id="VBAN01000258">
    <property type="protein sequence ID" value="TMI80466.1"/>
    <property type="molecule type" value="Genomic_DNA"/>
</dbReference>
<evidence type="ECO:0000256" key="6">
    <source>
        <dbReference type="ARBA" id="ARBA00023136"/>
    </source>
</evidence>
<sequence>MAEHFVASPHWEWYILGYFFLGGLSGGMYTLATMLRLWGSPRDEAAARTAFLAAFPLLLLCPILLTIDLGRPLRFWHMLIDTTPGHGGLAFKYWSPMSVGSWALLLYGAFALVSFIEVRTLDGRMRAPLARAIAHALAGGAGRVVIGVGALLGLYVASYTGVLLSVSNQPIWSDTWALGGLFLASGLSGSAALLAWLARYRPEGEATEWRLAQMERYFAILELLLIALVLANLAGAGTLTRALAKPWGVLWALVVASLVPPLVGMGGPAIQVASGTGSAAVARAAGASRTPMLASVLLGVLLMRFVVIFSAQF</sequence>
<organism evidence="8 9">
    <name type="scientific">Candidatus Segetimicrobium genomatis</name>
    <dbReference type="NCBI Taxonomy" id="2569760"/>
    <lineage>
        <taxon>Bacteria</taxon>
        <taxon>Bacillati</taxon>
        <taxon>Candidatus Sysuimicrobiota</taxon>
        <taxon>Candidatus Sysuimicrobiia</taxon>
        <taxon>Candidatus Sysuimicrobiales</taxon>
        <taxon>Candidatus Segetimicrobiaceae</taxon>
        <taxon>Candidatus Segetimicrobium</taxon>
    </lineage>
</organism>
<keyword evidence="3" id="KW-1003">Cell membrane</keyword>
<gene>
    <name evidence="8" type="ORF">E6H03_08335</name>
</gene>
<dbReference type="InterPro" id="IPR052049">
    <property type="entry name" value="Electron_transfer_protein"/>
</dbReference>
<feature type="transmembrane region" description="Helical" evidence="7">
    <location>
        <begin position="133"/>
        <end position="156"/>
    </location>
</feature>
<feature type="transmembrane region" description="Helical" evidence="7">
    <location>
        <begin position="99"/>
        <end position="121"/>
    </location>
</feature>
<accession>A0A537JBK7</accession>
<evidence type="ECO:0000313" key="9">
    <source>
        <dbReference type="Proteomes" id="UP000318093"/>
    </source>
</evidence>
<name>A0A537JBK7_9BACT</name>